<sequence>MMQLIGLAGISPEVIAELKKGRPRTVEFVSAQNVVSASAVKVGDPVFLSSVPQDDLTAGDPGIIATVTASATTMQRISSTVPGVYYEERERLSVRLQLKIACTSHVKRVLDRGCCKILLVDVVECSCPRAK</sequence>
<gene>
    <name evidence="1" type="ORF">McpAg1_16540</name>
</gene>
<dbReference type="EMBL" id="JAWDKA010000009">
    <property type="protein sequence ID" value="MDV0442414.1"/>
    <property type="molecule type" value="Genomic_DNA"/>
</dbReference>
<comment type="caution">
    <text evidence="1">The sequence shown here is derived from an EMBL/GenBank/DDBJ whole genome shotgun (WGS) entry which is preliminary data.</text>
</comment>
<evidence type="ECO:0000313" key="2">
    <source>
        <dbReference type="Proteomes" id="UP001273136"/>
    </source>
</evidence>
<evidence type="ECO:0000313" key="1">
    <source>
        <dbReference type="EMBL" id="MDV0442414.1"/>
    </source>
</evidence>
<dbReference type="Proteomes" id="UP001273136">
    <property type="component" value="Unassembled WGS sequence"/>
</dbReference>
<dbReference type="RefSeq" id="WP_338094835.1">
    <property type="nucleotide sequence ID" value="NZ_JAWDKA010000009.1"/>
</dbReference>
<organism evidence="1 2">
    <name type="scientific">Methanorbis furvi</name>
    <dbReference type="NCBI Taxonomy" id="3028299"/>
    <lineage>
        <taxon>Archaea</taxon>
        <taxon>Methanobacteriati</taxon>
        <taxon>Methanobacteriota</taxon>
        <taxon>Stenosarchaea group</taxon>
        <taxon>Methanomicrobia</taxon>
        <taxon>Methanomicrobiales</taxon>
        <taxon>Methanocorpusculaceae</taxon>
        <taxon>Methanorbis</taxon>
    </lineage>
</organism>
<accession>A0AAE4SAX2</accession>
<protein>
    <recommendedName>
        <fullName evidence="3">DUF473 domain-containing protein</fullName>
    </recommendedName>
</protein>
<dbReference type="AlphaFoldDB" id="A0AAE4SAX2"/>
<dbReference type="Pfam" id="PF04322">
    <property type="entry name" value="DUF473"/>
    <property type="match status" value="1"/>
</dbReference>
<dbReference type="InterPro" id="IPR007417">
    <property type="entry name" value="DUF473"/>
</dbReference>
<reference evidence="1" key="1">
    <citation type="submission" date="2023-06" db="EMBL/GenBank/DDBJ databases">
        <title>Genome sequence of Methancorpusculaceae sp. Ag1.</title>
        <authorList>
            <person name="Protasov E."/>
            <person name="Platt K."/>
            <person name="Poehlein A."/>
            <person name="Daniel R."/>
            <person name="Brune A."/>
        </authorList>
    </citation>
    <scope>NUCLEOTIDE SEQUENCE</scope>
    <source>
        <strain evidence="1">Ag1</strain>
    </source>
</reference>
<proteinExistence type="predicted"/>
<evidence type="ECO:0008006" key="3">
    <source>
        <dbReference type="Google" id="ProtNLM"/>
    </source>
</evidence>
<keyword evidence="2" id="KW-1185">Reference proteome</keyword>
<name>A0AAE4SAX2_9EURY</name>